<keyword evidence="4" id="KW-1185">Reference proteome</keyword>
<dbReference type="PANTHER" id="PTHR22949:SF0">
    <property type="entry name" value="RE27538P"/>
    <property type="match status" value="1"/>
</dbReference>
<accession>A0A162R3M9</accession>
<dbReference type="OrthoDB" id="5599902at2759"/>
<gene>
    <name evidence="3" type="ORF">MUCCIDRAFT_104960</name>
</gene>
<feature type="domain" description="DUF8032" evidence="2">
    <location>
        <begin position="111"/>
        <end position="204"/>
    </location>
</feature>
<dbReference type="VEuPathDB" id="FungiDB:MUCCIDRAFT_104960"/>
<feature type="compositionally biased region" description="Low complexity" evidence="1">
    <location>
        <begin position="88"/>
        <end position="97"/>
    </location>
</feature>
<proteinExistence type="predicted"/>
<feature type="domain" description="DUF8032" evidence="2">
    <location>
        <begin position="258"/>
        <end position="348"/>
    </location>
</feature>
<dbReference type="STRING" id="747725.A0A162R3M9"/>
<feature type="region of interest" description="Disordered" evidence="1">
    <location>
        <begin position="63"/>
        <end position="103"/>
    </location>
</feature>
<feature type="region of interest" description="Disordered" evidence="1">
    <location>
        <begin position="220"/>
        <end position="241"/>
    </location>
</feature>
<dbReference type="Pfam" id="PF26087">
    <property type="entry name" value="DUF8032"/>
    <property type="match status" value="2"/>
</dbReference>
<evidence type="ECO:0000256" key="1">
    <source>
        <dbReference type="SAM" id="MobiDB-lite"/>
    </source>
</evidence>
<name>A0A162R3M9_MUCCL</name>
<dbReference type="EMBL" id="AMYB01000001">
    <property type="protein sequence ID" value="OAD08010.1"/>
    <property type="molecule type" value="Genomic_DNA"/>
</dbReference>
<evidence type="ECO:0000313" key="4">
    <source>
        <dbReference type="Proteomes" id="UP000077051"/>
    </source>
</evidence>
<organism evidence="3 4">
    <name type="scientific">Mucor lusitanicus CBS 277.49</name>
    <dbReference type="NCBI Taxonomy" id="747725"/>
    <lineage>
        <taxon>Eukaryota</taxon>
        <taxon>Fungi</taxon>
        <taxon>Fungi incertae sedis</taxon>
        <taxon>Mucoromycota</taxon>
        <taxon>Mucoromycotina</taxon>
        <taxon>Mucoromycetes</taxon>
        <taxon>Mucorales</taxon>
        <taxon>Mucorineae</taxon>
        <taxon>Mucoraceae</taxon>
        <taxon>Mucor</taxon>
    </lineage>
</organism>
<comment type="caution">
    <text evidence="3">The sequence shown here is derived from an EMBL/GenBank/DDBJ whole genome shotgun (WGS) entry which is preliminary data.</text>
</comment>
<sequence>MDFCTTDTDNTMLHSPTSLRLQDLITAPAKAEFLLELLTPDQISAIEQTLGKVKKRRLNKAPVTAAQASPASPTLPVSTATTPALKQSTSTNNTSTSAPNEPVTEMKDGVEWVSFVYSHNRTLKRYSIRTDLPQIDISVIDDKFKSENCVYPRANLPKEEYHGNRWAYETECNVLGWKLAWLNKDEIAGKRGLIQRAVDSYRNRYPSMRSRRVARQEKLMNGTLRKRKHREGDAENDQDMSSSLSGVTIQSAHHPKTIAIEDANNQRFRIKINVESVDLEEINIEFRKANCPYPRVMNIAQPNPPSARWLEETMCNELAWKLAWLNPRHLAGKKNMLQRALDIYRSKFMPSLQPRKNSNRVAPIPPPSLTNTVSQQASLIDLLPANTVPLTADALSAQNALYEKNNTAAAASPAMSNMSGTTESLDFADCFSLADEDNKDDAAANAAAAAVFCDLLLQDSSSTTMLFENASNTSTRMNSTSSYSSDSTACTPSPTMPNDPFSADFFDNFIMSSSTATDDPFYNMVMDSSATTTTAADLSKLYNTTIEDTFTAGNLLDPLF</sequence>
<dbReference type="InterPro" id="IPR058345">
    <property type="entry name" value="DUF8032"/>
</dbReference>
<dbReference type="PANTHER" id="PTHR22949">
    <property type="entry name" value="WHITE COLLAR 2 PROTEIN WC2"/>
    <property type="match status" value="1"/>
</dbReference>
<evidence type="ECO:0000313" key="3">
    <source>
        <dbReference type="EMBL" id="OAD08010.1"/>
    </source>
</evidence>
<dbReference type="AlphaFoldDB" id="A0A162R3M9"/>
<protein>
    <recommendedName>
        <fullName evidence="2">DUF8032 domain-containing protein</fullName>
    </recommendedName>
</protein>
<feature type="compositionally biased region" description="Polar residues" evidence="1">
    <location>
        <begin position="66"/>
        <end position="87"/>
    </location>
</feature>
<dbReference type="Proteomes" id="UP000077051">
    <property type="component" value="Unassembled WGS sequence"/>
</dbReference>
<reference evidence="3 4" key="1">
    <citation type="submission" date="2015-06" db="EMBL/GenBank/DDBJ databases">
        <title>Expansion of signal transduction pathways in fungi by whole-genome duplication.</title>
        <authorList>
            <consortium name="DOE Joint Genome Institute"/>
            <person name="Corrochano L.M."/>
            <person name="Kuo A."/>
            <person name="Marcet-Houben M."/>
            <person name="Polaino S."/>
            <person name="Salamov A."/>
            <person name="Villalobos J.M."/>
            <person name="Alvarez M.I."/>
            <person name="Avalos J."/>
            <person name="Benito E.P."/>
            <person name="Benoit I."/>
            <person name="Burger G."/>
            <person name="Camino L.P."/>
            <person name="Canovas D."/>
            <person name="Cerda-Olmedo E."/>
            <person name="Cheng J.-F."/>
            <person name="Dominguez A."/>
            <person name="Elias M."/>
            <person name="Eslava A.P."/>
            <person name="Glaser F."/>
            <person name="Grimwood J."/>
            <person name="Gutierrez G."/>
            <person name="Heitman J."/>
            <person name="Henrissat B."/>
            <person name="Iturriaga E.A."/>
            <person name="Lang B.F."/>
            <person name="Lavin J.L."/>
            <person name="Lee S."/>
            <person name="Li W."/>
            <person name="Lindquist E."/>
            <person name="Lopez-Garcia S."/>
            <person name="Luque E.M."/>
            <person name="Marcos A.T."/>
            <person name="Martin J."/>
            <person name="Mccluskey K."/>
            <person name="Medina H.R."/>
            <person name="Miralles-Duran A."/>
            <person name="Miyazaki A."/>
            <person name="Munoz-Torres E."/>
            <person name="Oguiza J.A."/>
            <person name="Ohm R."/>
            <person name="Olmedo M."/>
            <person name="Orejas M."/>
            <person name="Ortiz-Castellanos L."/>
            <person name="Pisabarro A.G."/>
            <person name="Rodriguez-Romero J."/>
            <person name="Ruiz-Herrera J."/>
            <person name="Ruiz-Vazquez R."/>
            <person name="Sanz C."/>
            <person name="Schackwitz W."/>
            <person name="Schmutz J."/>
            <person name="Shahriari M."/>
            <person name="Shelest E."/>
            <person name="Silva-Franco F."/>
            <person name="Soanes D."/>
            <person name="Syed K."/>
            <person name="Tagua V.G."/>
            <person name="Talbot N.J."/>
            <person name="Thon M."/>
            <person name="De Vries R.P."/>
            <person name="Wiebenga A."/>
            <person name="Yadav J.S."/>
            <person name="Braun E.L."/>
            <person name="Baker S."/>
            <person name="Garre V."/>
            <person name="Horwitz B."/>
            <person name="Torres-Martinez S."/>
            <person name="Idnurm A."/>
            <person name="Herrera-Estrella A."/>
            <person name="Gabaldon T."/>
            <person name="Grigoriev I.V."/>
        </authorList>
    </citation>
    <scope>NUCLEOTIDE SEQUENCE [LARGE SCALE GENOMIC DNA]</scope>
    <source>
        <strain evidence="3 4">CBS 277.49</strain>
    </source>
</reference>
<evidence type="ECO:0000259" key="2">
    <source>
        <dbReference type="Pfam" id="PF26087"/>
    </source>
</evidence>